<evidence type="ECO:0000256" key="1">
    <source>
        <dbReference type="SAM" id="MobiDB-lite"/>
    </source>
</evidence>
<feature type="compositionally biased region" description="Polar residues" evidence="1">
    <location>
        <begin position="501"/>
        <end position="517"/>
    </location>
</feature>
<dbReference type="GeneID" id="115629122"/>
<feature type="compositionally biased region" description="Basic residues" evidence="1">
    <location>
        <begin position="484"/>
        <end position="497"/>
    </location>
</feature>
<reference evidence="3" key="1">
    <citation type="submission" date="2025-08" db="UniProtKB">
        <authorList>
            <consortium name="RefSeq"/>
        </authorList>
    </citation>
    <scope>IDENTIFICATION</scope>
    <source>
        <strain evidence="3">11010-0011.00</strain>
        <tissue evidence="3">Whole body</tissue>
    </source>
</reference>
<evidence type="ECO:0000313" key="3">
    <source>
        <dbReference type="RefSeq" id="XP_030381319.1"/>
    </source>
</evidence>
<organism evidence="2 3">
    <name type="scientific">Drosophila lebanonensis</name>
    <name type="common">Fruit fly</name>
    <name type="synonym">Scaptodrosophila lebanonensis</name>
    <dbReference type="NCBI Taxonomy" id="7225"/>
    <lineage>
        <taxon>Eukaryota</taxon>
        <taxon>Metazoa</taxon>
        <taxon>Ecdysozoa</taxon>
        <taxon>Arthropoda</taxon>
        <taxon>Hexapoda</taxon>
        <taxon>Insecta</taxon>
        <taxon>Pterygota</taxon>
        <taxon>Neoptera</taxon>
        <taxon>Endopterygota</taxon>
        <taxon>Diptera</taxon>
        <taxon>Brachycera</taxon>
        <taxon>Muscomorpha</taxon>
        <taxon>Ephydroidea</taxon>
        <taxon>Drosophilidae</taxon>
        <taxon>Scaptodrosophila</taxon>
    </lineage>
</organism>
<feature type="region of interest" description="Disordered" evidence="1">
    <location>
        <begin position="817"/>
        <end position="841"/>
    </location>
</feature>
<feature type="compositionally biased region" description="Basic and acidic residues" evidence="1">
    <location>
        <begin position="817"/>
        <end position="832"/>
    </location>
</feature>
<accession>A0A6J2TZ02</accession>
<feature type="region of interest" description="Disordered" evidence="1">
    <location>
        <begin position="999"/>
        <end position="1019"/>
    </location>
</feature>
<dbReference type="AlphaFoldDB" id="A0A6J2TZ02"/>
<proteinExistence type="predicted"/>
<gene>
    <name evidence="3" type="primary">LOC115629122</name>
</gene>
<dbReference type="Proteomes" id="UP000504634">
    <property type="component" value="Unplaced"/>
</dbReference>
<dbReference type="OrthoDB" id="8193942at2759"/>
<evidence type="ECO:0000313" key="2">
    <source>
        <dbReference type="Proteomes" id="UP000504634"/>
    </source>
</evidence>
<sequence length="1019" mass="116146">MFNLTSKDLYGVSYEDDRPHVPHLGGNFEFRFSARGNISRAIEKYKEQRGAELAEMRGKQSKGSMPRFCKMRDNGHDVTCKVTSSDRDVETQVSRLSWTLMDLDDLSSQESYGLEEATGTGIEESCNKAMHELGATDADSSNCNTTNISIGLNTNQGDRLCGGASPKRQFRQKKSRACHKYSHVQSHSVLPYERVEALHREVCKELEDMGQGPQSMSIEMPVFSKPKSPNKKKLRQIPNKYRPVTISPPRVQLPALIKTPERLKGGTRKLKSCKSNKQGDADNLKHMSYEEYPQPEAKWAEIMHPSVMSQAIQVNVCKAQNPTPRAAYEFMECHGSVEPEPIAPFFLEDSDLEHEYTQRPGYLRCCGPRPMKLDSEPEQEDNIGACFVELEHKPHRLSLLRSMQPMRYSSRFEERVRCHLKQLPQLHATFASQESLSNQALKPQKEHQLGEKNAAFSSDEDNMYIPKLQTPAPPSPTPTTRNLKSTKNKAKASKGRKTDRSSTPAWNSNKPKPQRTQLHVVIPSYRPQHVDRKVAKSKASGDAPEGSVNVGLVRQPGGREKCSEPPSLPQESPPPSPLRRRKPRNLYCTRSLEDLKYEKICIYHKMSTMQERIIAALDRLQNSLIQLAQPEYTTHERARRQRNAFEFCVRFSRNFLYPLKGMIDDVRYMSDSAFTSANSNDACQRVLNIYNLMHQSIMTYMRQLRFFLLDKVPQKLSALIEMLYALTNVCLTKNLFDRQDVIVDCLLQRCTKFLTFIEDMQEERFQLAREVYQRIQAEKHSKQPHDHQQKSHSHNRYDLKMCFNDLQLYEPRLVRKEKPVTKERSGTKDRSATKKSTTITKGQGVVRERLRRLQIRRPVLPGICLEKASDVELPRSPTVIKTHIECVECRDDQSSELSEQSPLLSPTPNVFPTPYQHDCHQALANTLRRTVAPSPSPRCYNGTISDPNQCISRLVANLNLPNGKENVVNQALFEALQQVTQSQVVQVIEPIVRSLGGILQHNKKDDSSSTNNSQSDSSD</sequence>
<protein>
    <submittedName>
        <fullName evidence="3">Uncharacterized protein LOC115629122</fullName>
    </submittedName>
</protein>
<name>A0A6J2TZ02_DROLE</name>
<feature type="compositionally biased region" description="Pro residues" evidence="1">
    <location>
        <begin position="566"/>
        <end position="577"/>
    </location>
</feature>
<feature type="compositionally biased region" description="Low complexity" evidence="1">
    <location>
        <begin position="1008"/>
        <end position="1019"/>
    </location>
</feature>
<keyword evidence="2" id="KW-1185">Reference proteome</keyword>
<feature type="region of interest" description="Disordered" evidence="1">
    <location>
        <begin position="457"/>
        <end position="585"/>
    </location>
</feature>
<dbReference type="RefSeq" id="XP_030381319.1">
    <property type="nucleotide sequence ID" value="XM_030525459.1"/>
</dbReference>